<evidence type="ECO:0000313" key="1">
    <source>
        <dbReference type="EMBL" id="UBF23208.1"/>
    </source>
</evidence>
<protein>
    <submittedName>
        <fullName evidence="1">Uncharacterized protein</fullName>
    </submittedName>
</protein>
<evidence type="ECO:0000313" key="2">
    <source>
        <dbReference type="Proteomes" id="UP000827814"/>
    </source>
</evidence>
<proteinExistence type="predicted"/>
<reference evidence="1" key="1">
    <citation type="submission" date="2021-05" db="EMBL/GenBank/DDBJ databases">
        <title>Diversity, taxonomy and evolution of archaeal viruses of the class Caudoviricetes.</title>
        <authorList>
            <person name="Liu Y."/>
            <person name="Demina T.A."/>
            <person name="Roux S."/>
            <person name="Aiewsakun P."/>
            <person name="Kazlauskas D."/>
            <person name="Simmonds P."/>
            <person name="Prangishvili D."/>
            <person name="Oksanen H.M."/>
            <person name="Krupovic M."/>
        </authorList>
    </citation>
    <scope>NUCLEOTIDE SEQUENCE</scope>
    <source>
        <strain evidence="1">HATV-2/44</strain>
    </source>
</reference>
<name>A0AAE9BZA1_9CAUD</name>
<sequence>MRILAGSSCRSLGRTSTTLPMGVGCYTSTLSRRNREVAYRDADTARVEVRNERGCKPRDSRCISCLTDFYATTMTLDGRRSRFPFTETLIPL</sequence>
<dbReference type="EMBL" id="MZ334525">
    <property type="protein sequence ID" value="UBF23208.1"/>
    <property type="molecule type" value="Genomic_DNA"/>
</dbReference>
<organism evidence="1 2">
    <name type="scientific">Haloarcula tailed virus 2</name>
    <dbReference type="NCBI Taxonomy" id="2877989"/>
    <lineage>
        <taxon>Viruses</taxon>
        <taxon>Duplodnaviria</taxon>
        <taxon>Heunggongvirae</taxon>
        <taxon>Uroviricota</taxon>
        <taxon>Caudoviricetes</taxon>
        <taxon>Thumleimavirales</taxon>
        <taxon>Soleiviridae</taxon>
        <taxon>Eilatmyovirus</taxon>
        <taxon>Eilatmyovirus salis</taxon>
        <taxon>Eilatmyovirus HATV2</taxon>
    </lineage>
</organism>
<keyword evidence="2" id="KW-1185">Reference proteome</keyword>
<dbReference type="Proteomes" id="UP000827814">
    <property type="component" value="Segment"/>
</dbReference>
<gene>
    <name evidence="1" type="ORF">HATV-2_gp57</name>
</gene>
<accession>A0AAE9BZA1</accession>
<dbReference type="PROSITE" id="PS51257">
    <property type="entry name" value="PROKAR_LIPOPROTEIN"/>
    <property type="match status" value="1"/>
</dbReference>